<accession>A0A3P7XGR0</accession>
<evidence type="ECO:0000256" key="5">
    <source>
        <dbReference type="ARBA" id="ARBA00022815"/>
    </source>
</evidence>
<feature type="chain" id="PRO_5044596488" evidence="8">
    <location>
        <begin position="19"/>
        <end position="162"/>
    </location>
</feature>
<keyword evidence="4" id="KW-0165">Cleavage on pair of basic residues</keyword>
<keyword evidence="6" id="KW-0527">Neuropeptide</keyword>
<evidence type="ECO:0000256" key="8">
    <source>
        <dbReference type="SAM" id="SignalP"/>
    </source>
</evidence>
<keyword evidence="5" id="KW-0027">Amidation</keyword>
<comment type="subcellular location">
    <subcellularLocation>
        <location evidence="1">Secreted</location>
    </subcellularLocation>
</comment>
<dbReference type="GO" id="GO:0007218">
    <property type="term" value="P:neuropeptide signaling pathway"/>
    <property type="evidence" value="ECO:0007669"/>
    <property type="project" value="UniProtKB-KW"/>
</dbReference>
<keyword evidence="7" id="KW-0472">Membrane</keyword>
<evidence type="ECO:0000256" key="1">
    <source>
        <dbReference type="ARBA" id="ARBA00004613"/>
    </source>
</evidence>
<dbReference type="GO" id="GO:0005576">
    <property type="term" value="C:extracellular region"/>
    <property type="evidence" value="ECO:0007669"/>
    <property type="project" value="UniProtKB-SubCell"/>
</dbReference>
<reference evidence="11" key="2">
    <citation type="submission" date="2019-09" db="UniProtKB">
        <authorList>
            <consortium name="WormBaseParasite"/>
        </authorList>
    </citation>
    <scope>IDENTIFICATION</scope>
</reference>
<protein>
    <submittedName>
        <fullName evidence="11">FMRFamide-related neuropeptides-like</fullName>
    </submittedName>
</protein>
<keyword evidence="8" id="KW-0732">Signal</keyword>
<evidence type="ECO:0000313" key="11">
    <source>
        <dbReference type="WBParaSite" id="HPBE_0000762901-mRNA-1"/>
    </source>
</evidence>
<dbReference type="OrthoDB" id="5813613at2759"/>
<feature type="signal peptide" evidence="8">
    <location>
        <begin position="1"/>
        <end position="18"/>
    </location>
</feature>
<dbReference type="Proteomes" id="UP000050761">
    <property type="component" value="Unassembled WGS sequence"/>
</dbReference>
<comment type="similarity">
    <text evidence="2">Belongs to the FARP (FMRFamide related peptide) family.</text>
</comment>
<gene>
    <name evidence="9" type="ORF">HPBE_LOCUS7630</name>
</gene>
<evidence type="ECO:0000256" key="6">
    <source>
        <dbReference type="ARBA" id="ARBA00023320"/>
    </source>
</evidence>
<keyword evidence="7" id="KW-1133">Transmembrane helix</keyword>
<evidence type="ECO:0000256" key="7">
    <source>
        <dbReference type="SAM" id="Phobius"/>
    </source>
</evidence>
<evidence type="ECO:0000313" key="9">
    <source>
        <dbReference type="EMBL" id="VDO73046.1"/>
    </source>
</evidence>
<evidence type="ECO:0000256" key="3">
    <source>
        <dbReference type="ARBA" id="ARBA00022525"/>
    </source>
</evidence>
<dbReference type="WBParaSite" id="HPBE_0000762901-mRNA-1">
    <property type="protein sequence ID" value="HPBE_0000762901-mRNA-1"/>
    <property type="gene ID" value="HPBE_0000762901"/>
</dbReference>
<proteinExistence type="inferred from homology"/>
<reference evidence="9 10" key="1">
    <citation type="submission" date="2018-11" db="EMBL/GenBank/DDBJ databases">
        <authorList>
            <consortium name="Pathogen Informatics"/>
        </authorList>
    </citation>
    <scope>NUCLEOTIDE SEQUENCE [LARGE SCALE GENOMIC DNA]</scope>
</reference>
<dbReference type="PANTHER" id="PTHR20986">
    <property type="entry name" value="FMRFAMIDE-RELATED PEPTIDES"/>
    <property type="match status" value="1"/>
</dbReference>
<dbReference type="EMBL" id="UZAH01025939">
    <property type="protein sequence ID" value="VDO73046.1"/>
    <property type="molecule type" value="Genomic_DNA"/>
</dbReference>
<dbReference type="AlphaFoldDB" id="A0A3P7XGR0"/>
<dbReference type="InterPro" id="IPR051041">
    <property type="entry name" value="FMRFamide-related_np"/>
</dbReference>
<keyword evidence="10" id="KW-1185">Reference proteome</keyword>
<organism evidence="9">
    <name type="scientific">Heligmosomoides polygyrus</name>
    <name type="common">Parasitic roundworm</name>
    <dbReference type="NCBI Taxonomy" id="6339"/>
    <lineage>
        <taxon>Eukaryota</taxon>
        <taxon>Metazoa</taxon>
        <taxon>Ecdysozoa</taxon>
        <taxon>Nematoda</taxon>
        <taxon>Chromadorea</taxon>
        <taxon>Rhabditida</taxon>
        <taxon>Rhabditina</taxon>
        <taxon>Rhabditomorpha</taxon>
        <taxon>Strongyloidea</taxon>
        <taxon>Heligmosomidae</taxon>
        <taxon>Heligmosomoides</taxon>
    </lineage>
</organism>
<feature type="transmembrane region" description="Helical" evidence="7">
    <location>
        <begin position="135"/>
        <end position="157"/>
    </location>
</feature>
<evidence type="ECO:0000256" key="4">
    <source>
        <dbReference type="ARBA" id="ARBA00022685"/>
    </source>
</evidence>
<keyword evidence="3" id="KW-0964">Secreted</keyword>
<name>A0A3P7XGR0_HELPZ</name>
<evidence type="ECO:0000256" key="2">
    <source>
        <dbReference type="ARBA" id="ARBA00006356"/>
    </source>
</evidence>
<sequence length="162" mass="19082">MNRTIAAAFLLTIAVVYAFQPDDQFSGMEKRKSAYMRFGRSDPELADQLMMEKRKSAYMRFGKRSETVDDDMLDMEKRKSAYMRFGKRKSAYMRFFSILKPTLELSYIQLFRFGKRSSDFEDNSDGIDMEKRKSAYMRFVVCIFYRLFCGIALSLALRRGCQ</sequence>
<dbReference type="PANTHER" id="PTHR20986:SF14">
    <property type="entry name" value="FMRFAMIDE-LIKE NEUROPEPTIDES 6"/>
    <property type="match status" value="1"/>
</dbReference>
<evidence type="ECO:0000313" key="10">
    <source>
        <dbReference type="Proteomes" id="UP000050761"/>
    </source>
</evidence>
<keyword evidence="7" id="KW-0812">Transmembrane</keyword>